<dbReference type="Proteomes" id="UP000030758">
    <property type="component" value="Unassembled WGS sequence"/>
</dbReference>
<reference evidence="1" key="1">
    <citation type="journal article" date="2014" name="Nat. Genet.">
        <title>Genome and transcriptome of the porcine whipworm Trichuris suis.</title>
        <authorList>
            <person name="Jex A.R."/>
            <person name="Nejsum P."/>
            <person name="Schwarz E.M."/>
            <person name="Hu L."/>
            <person name="Young N.D."/>
            <person name="Hall R.S."/>
            <person name="Korhonen P.K."/>
            <person name="Liao S."/>
            <person name="Thamsborg S."/>
            <person name="Xia J."/>
            <person name="Xu P."/>
            <person name="Wang S."/>
            <person name="Scheerlinck J.P."/>
            <person name="Hofmann A."/>
            <person name="Sternberg P.W."/>
            <person name="Wang J."/>
            <person name="Gasser R.B."/>
        </authorList>
    </citation>
    <scope>NUCLEOTIDE SEQUENCE [LARGE SCALE GENOMIC DNA]</scope>
    <source>
        <strain evidence="1">DCEP-RM93F</strain>
    </source>
</reference>
<gene>
    <name evidence="1" type="ORF">M514_00273</name>
</gene>
<dbReference type="AlphaFoldDB" id="A0A085NEH7"/>
<sequence>MSHETAPLFWHRSLPIQDMAFYQNFQVVCTLLMLTCPASLTSISETQIAVSSANSSDEKNNKTKQVEIMVLPSLDVSFPHQMEIKEETDLISTSHDPSRSGDQSVDESIPIAVLSFNETVIVGAINYTLKLGNWSSEVHKSEPKNISKSSEHVAAKNITITEVPEKTIDLLAKGKDNFLISILHRPAFSVISEAMKTFKEVLLKLRGNSTSVIDLLEVQNNSTKT</sequence>
<accession>A0A085NEH7</accession>
<evidence type="ECO:0000313" key="1">
    <source>
        <dbReference type="EMBL" id="KFD67873.1"/>
    </source>
</evidence>
<proteinExistence type="predicted"/>
<dbReference type="EMBL" id="KL367510">
    <property type="protein sequence ID" value="KFD67873.1"/>
    <property type="molecule type" value="Genomic_DNA"/>
</dbReference>
<protein>
    <submittedName>
        <fullName evidence="1">Uncharacterized protein</fullName>
    </submittedName>
</protein>
<organism evidence="1">
    <name type="scientific">Trichuris suis</name>
    <name type="common">pig whipworm</name>
    <dbReference type="NCBI Taxonomy" id="68888"/>
    <lineage>
        <taxon>Eukaryota</taxon>
        <taxon>Metazoa</taxon>
        <taxon>Ecdysozoa</taxon>
        <taxon>Nematoda</taxon>
        <taxon>Enoplea</taxon>
        <taxon>Dorylaimia</taxon>
        <taxon>Trichinellida</taxon>
        <taxon>Trichuridae</taxon>
        <taxon>Trichuris</taxon>
    </lineage>
</organism>
<name>A0A085NEH7_9BILA</name>